<dbReference type="GO" id="GO:0005737">
    <property type="term" value="C:cytoplasm"/>
    <property type="evidence" value="ECO:0007669"/>
    <property type="project" value="TreeGrafter"/>
</dbReference>
<dbReference type="Gene3D" id="1.10.400.10">
    <property type="entry name" value="GI Alpha 1, domain 2-like"/>
    <property type="match status" value="2"/>
</dbReference>
<dbReference type="GO" id="GO:0001664">
    <property type="term" value="F:G protein-coupled receptor binding"/>
    <property type="evidence" value="ECO:0007669"/>
    <property type="project" value="TreeGrafter"/>
</dbReference>
<keyword evidence="3 5" id="KW-0342">GTP-binding</keyword>
<dbReference type="PANTHER" id="PTHR10218:SF360">
    <property type="entry name" value="GUANINE NUCLEOTIDE-BINDING PROTEIN SUBUNIT ALPHA HOMOLOG"/>
    <property type="match status" value="1"/>
</dbReference>
<evidence type="ECO:0000256" key="3">
    <source>
        <dbReference type="ARBA" id="ARBA00023134"/>
    </source>
</evidence>
<keyword evidence="4" id="KW-0807">Transducer</keyword>
<feature type="binding site" evidence="6">
    <location>
        <position position="83"/>
    </location>
    <ligand>
        <name>Mg(2+)</name>
        <dbReference type="ChEBI" id="CHEBI:18420"/>
    </ligand>
</feature>
<evidence type="ECO:0000256" key="5">
    <source>
        <dbReference type="PIRSR" id="PIRSR601019-1"/>
    </source>
</evidence>
<accession>A0A164Y9B1</accession>
<dbReference type="STRING" id="1314777.A0A164Y9B1"/>
<evidence type="ECO:0000256" key="4">
    <source>
        <dbReference type="ARBA" id="ARBA00023224"/>
    </source>
</evidence>
<dbReference type="GO" id="GO:0005525">
    <property type="term" value="F:GTP binding"/>
    <property type="evidence" value="ECO:0007669"/>
    <property type="project" value="UniProtKB-KW"/>
</dbReference>
<sequence length="446" mass="51190">MARTEVATLPTTSVPFLDATLYIPPNETPEQRSARLKAEEQAKHASDEIDALLNLERARIKAETSTGRKHTLLLLGQSESGKTTLLKQFQMMHAPKTFNDQRASWKAVIYLNVLNTLRTLLISLRDEPTLRSPEFESLLEISSQLATFEDTVAAKLVESGQFERPQPNSTKVYMRKRPSLDFLKFRRSSSSSTEGSAWPASPELDSCLETANQVLTAHLAEIKRLWEDPMVRSYLTGQHQEDWRSFFLNDIDRILVPGYMPTDSDILRCRIATIGITEHKFNLGSRSLFRKNVDNVEWTMYDVAGSRGQRHAWAPYFEDATAIIFMAPLSGFDQYLNEDMTVNRVQDSYELFTKICRNRLLQKTEIVLFFNKMDILQEKLNFGKQISDYVPSYGSRPNDLENAKKYFCSHFEQTFHAHNKTGRSLYVHFTSVVVSLSLCMFLMNSY</sequence>
<dbReference type="FunFam" id="3.40.50.300:FF:000692">
    <property type="entry name" value="Guanine nucleotide-binding protein subunit alpha"/>
    <property type="match status" value="1"/>
</dbReference>
<dbReference type="CDD" id="cd00066">
    <property type="entry name" value="G-alpha"/>
    <property type="match status" value="1"/>
</dbReference>
<dbReference type="GO" id="GO:0031683">
    <property type="term" value="F:G-protein beta/gamma-subunit complex binding"/>
    <property type="evidence" value="ECO:0007669"/>
    <property type="project" value="InterPro"/>
</dbReference>
<dbReference type="PANTHER" id="PTHR10218">
    <property type="entry name" value="GTP-BINDING PROTEIN ALPHA SUBUNIT"/>
    <property type="match status" value="1"/>
</dbReference>
<dbReference type="AlphaFoldDB" id="A0A164Y9B1"/>
<dbReference type="EMBL" id="KV419398">
    <property type="protein sequence ID" value="KZS96707.1"/>
    <property type="molecule type" value="Genomic_DNA"/>
</dbReference>
<evidence type="ECO:0000313" key="7">
    <source>
        <dbReference type="EMBL" id="KZS96707.1"/>
    </source>
</evidence>
<organism evidence="7 8">
    <name type="scientific">Sistotremastrum niveocremeum HHB9708</name>
    <dbReference type="NCBI Taxonomy" id="1314777"/>
    <lineage>
        <taxon>Eukaryota</taxon>
        <taxon>Fungi</taxon>
        <taxon>Dikarya</taxon>
        <taxon>Basidiomycota</taxon>
        <taxon>Agaricomycotina</taxon>
        <taxon>Agaricomycetes</taxon>
        <taxon>Sistotremastrales</taxon>
        <taxon>Sistotremastraceae</taxon>
        <taxon>Sertulicium</taxon>
        <taxon>Sertulicium niveocremeum</taxon>
    </lineage>
</organism>
<keyword evidence="6" id="KW-0460">Magnesium</keyword>
<feature type="binding site" evidence="6">
    <location>
        <position position="273"/>
    </location>
    <ligand>
        <name>Mg(2+)</name>
        <dbReference type="ChEBI" id="CHEBI:18420"/>
    </ligand>
</feature>
<feature type="binding site" evidence="5">
    <location>
        <begin position="371"/>
        <end position="374"/>
    </location>
    <ligand>
        <name>GTP</name>
        <dbReference type="ChEBI" id="CHEBI:37565"/>
    </ligand>
</feature>
<dbReference type="Proteomes" id="UP000076722">
    <property type="component" value="Unassembled WGS sequence"/>
</dbReference>
<dbReference type="InterPro" id="IPR001019">
    <property type="entry name" value="Gprotein_alpha_su"/>
</dbReference>
<dbReference type="PRINTS" id="PR00318">
    <property type="entry name" value="GPROTEINA"/>
</dbReference>
<keyword evidence="1 6" id="KW-0479">Metal-binding</keyword>
<dbReference type="GO" id="GO:0007188">
    <property type="term" value="P:adenylate cyclase-modulating G protein-coupled receptor signaling pathway"/>
    <property type="evidence" value="ECO:0007669"/>
    <property type="project" value="TreeGrafter"/>
</dbReference>
<protein>
    <submittedName>
        <fullName evidence="7">G-alpha-domain-containing protein</fullName>
    </submittedName>
</protein>
<reference evidence="7 8" key="1">
    <citation type="journal article" date="2016" name="Mol. Biol. Evol.">
        <title>Comparative Genomics of Early-Diverging Mushroom-Forming Fungi Provides Insights into the Origins of Lignocellulose Decay Capabilities.</title>
        <authorList>
            <person name="Nagy L.G."/>
            <person name="Riley R."/>
            <person name="Tritt A."/>
            <person name="Adam C."/>
            <person name="Daum C."/>
            <person name="Floudas D."/>
            <person name="Sun H."/>
            <person name="Yadav J.S."/>
            <person name="Pangilinan J."/>
            <person name="Larsson K.H."/>
            <person name="Matsuura K."/>
            <person name="Barry K."/>
            <person name="Labutti K."/>
            <person name="Kuo R."/>
            <person name="Ohm R.A."/>
            <person name="Bhattacharya S.S."/>
            <person name="Shirouzu T."/>
            <person name="Yoshinaga Y."/>
            <person name="Martin F.M."/>
            <person name="Grigoriev I.V."/>
            <person name="Hibbett D.S."/>
        </authorList>
    </citation>
    <scope>NUCLEOTIDE SEQUENCE [LARGE SCALE GENOMIC DNA]</scope>
    <source>
        <strain evidence="7 8">HHB9708</strain>
    </source>
</reference>
<dbReference type="GO" id="GO:0003924">
    <property type="term" value="F:GTPase activity"/>
    <property type="evidence" value="ECO:0007669"/>
    <property type="project" value="InterPro"/>
</dbReference>
<proteinExistence type="predicted"/>
<dbReference type="SUPFAM" id="SSF52540">
    <property type="entry name" value="P-loop containing nucleoside triphosphate hydrolases"/>
    <property type="match status" value="1"/>
</dbReference>
<keyword evidence="8" id="KW-1185">Reference proteome</keyword>
<dbReference type="PROSITE" id="PS51882">
    <property type="entry name" value="G_ALPHA"/>
    <property type="match status" value="1"/>
</dbReference>
<dbReference type="InterPro" id="IPR011025">
    <property type="entry name" value="GproteinA_insert"/>
</dbReference>
<feature type="binding site" evidence="5">
    <location>
        <begin position="79"/>
        <end position="84"/>
    </location>
    <ligand>
        <name>GTP</name>
        <dbReference type="ChEBI" id="CHEBI:37565"/>
    </ligand>
</feature>
<evidence type="ECO:0000256" key="6">
    <source>
        <dbReference type="PIRSR" id="PIRSR601019-2"/>
    </source>
</evidence>
<evidence type="ECO:0000256" key="1">
    <source>
        <dbReference type="ARBA" id="ARBA00022723"/>
    </source>
</evidence>
<dbReference type="Pfam" id="PF00503">
    <property type="entry name" value="G-alpha"/>
    <property type="match status" value="1"/>
</dbReference>
<dbReference type="SUPFAM" id="SSF47895">
    <property type="entry name" value="Transducin (alpha subunit), insertion domain"/>
    <property type="match status" value="1"/>
</dbReference>
<dbReference type="GO" id="GO:0005834">
    <property type="term" value="C:heterotrimeric G-protein complex"/>
    <property type="evidence" value="ECO:0007669"/>
    <property type="project" value="TreeGrafter"/>
</dbReference>
<dbReference type="GO" id="GO:0046872">
    <property type="term" value="F:metal ion binding"/>
    <property type="evidence" value="ECO:0007669"/>
    <property type="project" value="UniProtKB-KW"/>
</dbReference>
<evidence type="ECO:0000313" key="8">
    <source>
        <dbReference type="Proteomes" id="UP000076722"/>
    </source>
</evidence>
<keyword evidence="2 5" id="KW-0547">Nucleotide-binding</keyword>
<gene>
    <name evidence="7" type="ORF">SISNIDRAFT_406727</name>
</gene>
<dbReference type="Gene3D" id="3.40.50.300">
    <property type="entry name" value="P-loop containing nucleotide triphosphate hydrolases"/>
    <property type="match status" value="2"/>
</dbReference>
<dbReference type="SMART" id="SM00275">
    <property type="entry name" value="G_alpha"/>
    <property type="match status" value="1"/>
</dbReference>
<evidence type="ECO:0000256" key="2">
    <source>
        <dbReference type="ARBA" id="ARBA00022741"/>
    </source>
</evidence>
<dbReference type="InterPro" id="IPR027417">
    <property type="entry name" value="P-loop_NTPase"/>
</dbReference>
<name>A0A164Y9B1_9AGAM</name>
<feature type="binding site" evidence="5">
    <location>
        <begin position="267"/>
        <end position="273"/>
    </location>
    <ligand>
        <name>GTP</name>
        <dbReference type="ChEBI" id="CHEBI:37565"/>
    </ligand>
</feature>